<dbReference type="EMBL" id="WPAF01000010">
    <property type="protein sequence ID" value="KAF0134252.1"/>
    <property type="molecule type" value="Genomic_DNA"/>
</dbReference>
<sequence length="79" mass="9157">MKRYIDALKRFILFSAITHIILLIIKFIATRNLNIINYFNILDIDLFIPGVVQSQMSQVLSPIVMVGIYLVILKYFAKP</sequence>
<evidence type="ECO:0000256" key="1">
    <source>
        <dbReference type="SAM" id="Phobius"/>
    </source>
</evidence>
<dbReference type="Proteomes" id="UP000488506">
    <property type="component" value="Unassembled WGS sequence"/>
</dbReference>
<feature type="transmembrane region" description="Helical" evidence="1">
    <location>
        <begin position="59"/>
        <end position="77"/>
    </location>
</feature>
<comment type="caution">
    <text evidence="2">The sequence shown here is derived from an EMBL/GenBank/DDBJ whole genome shotgun (WGS) entry which is preliminary data.</text>
</comment>
<protein>
    <submittedName>
        <fullName evidence="2">Uncharacterized protein</fullName>
    </submittedName>
</protein>
<evidence type="ECO:0000313" key="3">
    <source>
        <dbReference type="Proteomes" id="UP000488506"/>
    </source>
</evidence>
<proteinExistence type="predicted"/>
<accession>A0A833P376</accession>
<dbReference type="AlphaFoldDB" id="A0A833P376"/>
<keyword evidence="1" id="KW-0812">Transmembrane</keyword>
<organism evidence="2 3">
    <name type="scientific">Candidatus Saganbacteria bacterium</name>
    <dbReference type="NCBI Taxonomy" id="2575572"/>
    <lineage>
        <taxon>Bacteria</taxon>
        <taxon>Bacillati</taxon>
        <taxon>Saganbacteria</taxon>
    </lineage>
</organism>
<reference evidence="2 3" key="1">
    <citation type="submission" date="2019-12" db="EMBL/GenBank/DDBJ databases">
        <authorList>
            <person name="Wolfe R."/>
            <person name="Danczak R."/>
            <person name="Wilkins M."/>
        </authorList>
    </citation>
    <scope>NUCLEOTIDE SEQUENCE [LARGE SCALE GENOMIC DNA]</scope>
    <source>
        <strain evidence="2">X2_MaxBin.013</strain>
    </source>
</reference>
<keyword evidence="1" id="KW-0472">Membrane</keyword>
<evidence type="ECO:0000313" key="2">
    <source>
        <dbReference type="EMBL" id="KAF0134252.1"/>
    </source>
</evidence>
<feature type="transmembrane region" description="Helical" evidence="1">
    <location>
        <begin position="12"/>
        <end position="29"/>
    </location>
</feature>
<gene>
    <name evidence="2" type="ORF">FD145_764</name>
</gene>
<name>A0A833P376_UNCSA</name>
<keyword evidence="1" id="KW-1133">Transmembrane helix</keyword>